<proteinExistence type="predicted"/>
<feature type="transmembrane region" description="Helical" evidence="1">
    <location>
        <begin position="12"/>
        <end position="32"/>
    </location>
</feature>
<reference evidence="2" key="2">
    <citation type="submission" date="2021-09" db="EMBL/GenBank/DDBJ databases">
        <authorList>
            <person name="Gilroy R."/>
        </authorList>
    </citation>
    <scope>NUCLEOTIDE SEQUENCE</scope>
    <source>
        <strain evidence="2">CHK173-2145</strain>
    </source>
</reference>
<sequence length="68" mass="7790">MWKQRRPGVRHGWLLPDALLALGIVALTILLAQQALVVTQHREQIQTAKLRQVRARHDHALLKWAAVQ</sequence>
<comment type="caution">
    <text evidence="2">The sequence shown here is derived from an EMBL/GenBank/DDBJ whole genome shotgun (WGS) entry which is preliminary data.</text>
</comment>
<protein>
    <submittedName>
        <fullName evidence="2">Uncharacterized protein</fullName>
    </submittedName>
</protein>
<name>A0A921EXM8_9LACO</name>
<dbReference type="AlphaFoldDB" id="A0A921EXM8"/>
<evidence type="ECO:0000313" key="3">
    <source>
        <dbReference type="Proteomes" id="UP000721920"/>
    </source>
</evidence>
<evidence type="ECO:0000256" key="1">
    <source>
        <dbReference type="SAM" id="Phobius"/>
    </source>
</evidence>
<gene>
    <name evidence="2" type="ORF">K8U88_00670</name>
</gene>
<keyword evidence="1" id="KW-1133">Transmembrane helix</keyword>
<accession>A0A921EXM8</accession>
<reference evidence="2" key="1">
    <citation type="journal article" date="2021" name="PeerJ">
        <title>Extensive microbial diversity within the chicken gut microbiome revealed by metagenomics and culture.</title>
        <authorList>
            <person name="Gilroy R."/>
            <person name="Ravi A."/>
            <person name="Getino M."/>
            <person name="Pursley I."/>
            <person name="Horton D.L."/>
            <person name="Alikhan N.F."/>
            <person name="Baker D."/>
            <person name="Gharbi K."/>
            <person name="Hall N."/>
            <person name="Watson M."/>
            <person name="Adriaenssens E.M."/>
            <person name="Foster-Nyarko E."/>
            <person name="Jarju S."/>
            <person name="Secka A."/>
            <person name="Antonio M."/>
            <person name="Oren A."/>
            <person name="Chaudhuri R.R."/>
            <person name="La Ragione R."/>
            <person name="Hildebrand F."/>
            <person name="Pallen M.J."/>
        </authorList>
    </citation>
    <scope>NUCLEOTIDE SEQUENCE</scope>
    <source>
        <strain evidence="2">CHK173-2145</strain>
    </source>
</reference>
<keyword evidence="1" id="KW-0812">Transmembrane</keyword>
<keyword evidence="1" id="KW-0472">Membrane</keyword>
<organism evidence="2 3">
    <name type="scientific">Levilactobacillus hammesii</name>
    <dbReference type="NCBI Taxonomy" id="267633"/>
    <lineage>
        <taxon>Bacteria</taxon>
        <taxon>Bacillati</taxon>
        <taxon>Bacillota</taxon>
        <taxon>Bacilli</taxon>
        <taxon>Lactobacillales</taxon>
        <taxon>Lactobacillaceae</taxon>
        <taxon>Levilactobacillus</taxon>
    </lineage>
</organism>
<dbReference type="Proteomes" id="UP000721920">
    <property type="component" value="Unassembled WGS sequence"/>
</dbReference>
<evidence type="ECO:0000313" key="2">
    <source>
        <dbReference type="EMBL" id="HJE86072.1"/>
    </source>
</evidence>
<dbReference type="EMBL" id="DYXN01000011">
    <property type="protein sequence ID" value="HJE86072.1"/>
    <property type="molecule type" value="Genomic_DNA"/>
</dbReference>